<accession>A0A9P6L3V2</accession>
<name>A0A9P6L3V2_9AGAM</name>
<evidence type="ECO:0000256" key="1">
    <source>
        <dbReference type="SAM" id="MobiDB-lite"/>
    </source>
</evidence>
<evidence type="ECO:0000313" key="3">
    <source>
        <dbReference type="Proteomes" id="UP000736335"/>
    </source>
</evidence>
<gene>
    <name evidence="2" type="ORF">BJ322DRAFT_1022916</name>
</gene>
<feature type="compositionally biased region" description="Polar residues" evidence="1">
    <location>
        <begin position="319"/>
        <end position="331"/>
    </location>
</feature>
<dbReference type="Proteomes" id="UP000736335">
    <property type="component" value="Unassembled WGS sequence"/>
</dbReference>
<evidence type="ECO:0000313" key="2">
    <source>
        <dbReference type="EMBL" id="KAF9781503.1"/>
    </source>
</evidence>
<sequence>MELLSHGVEFVTETNETYNSILEASITHTGNFGTMLADEIAHVNERIDSRCEEIENIEKDVSKLQEWTMLMDNATEKQAADIDLLKGETITLKDLVQSLIIQTGRLEDNRVRLTRCVSELTGEVRDLQRRCQGEEVRVEEEEPMIPEQAKSRPARFVVPVEGQLIPIDDEVIKICKEEFYRNVGVVHRDSPCPHGRGLTPLITVTDTTLPLNQWPALEFDPYAEFIPDSEPNSDTELPDCEDLPDVDPNEIREQNWANEELPQSLRSPRGQRWQLEGRVLGLEARASRGSAGREQTMRGKVAMKVGRTKRKTIGKPRNETTNNKLRETSGNIGIMRPKSRTTAGHERPEGQRRQDRDDEETEGRTVAMLLGLREREGERERERENTADWTLRVKGTKGNEPK</sequence>
<keyword evidence="3" id="KW-1185">Reference proteome</keyword>
<reference evidence="2" key="1">
    <citation type="journal article" date="2020" name="Nat. Commun.">
        <title>Large-scale genome sequencing of mycorrhizal fungi provides insights into the early evolution of symbiotic traits.</title>
        <authorList>
            <person name="Miyauchi S."/>
            <person name="Kiss E."/>
            <person name="Kuo A."/>
            <person name="Drula E."/>
            <person name="Kohler A."/>
            <person name="Sanchez-Garcia M."/>
            <person name="Morin E."/>
            <person name="Andreopoulos B."/>
            <person name="Barry K.W."/>
            <person name="Bonito G."/>
            <person name="Buee M."/>
            <person name="Carver A."/>
            <person name="Chen C."/>
            <person name="Cichocki N."/>
            <person name="Clum A."/>
            <person name="Culley D."/>
            <person name="Crous P.W."/>
            <person name="Fauchery L."/>
            <person name="Girlanda M."/>
            <person name="Hayes R.D."/>
            <person name="Keri Z."/>
            <person name="LaButti K."/>
            <person name="Lipzen A."/>
            <person name="Lombard V."/>
            <person name="Magnuson J."/>
            <person name="Maillard F."/>
            <person name="Murat C."/>
            <person name="Nolan M."/>
            <person name="Ohm R.A."/>
            <person name="Pangilinan J."/>
            <person name="Pereira M.F."/>
            <person name="Perotto S."/>
            <person name="Peter M."/>
            <person name="Pfister S."/>
            <person name="Riley R."/>
            <person name="Sitrit Y."/>
            <person name="Stielow J.B."/>
            <person name="Szollosi G."/>
            <person name="Zifcakova L."/>
            <person name="Stursova M."/>
            <person name="Spatafora J.W."/>
            <person name="Tedersoo L."/>
            <person name="Vaario L.M."/>
            <person name="Yamada A."/>
            <person name="Yan M."/>
            <person name="Wang P."/>
            <person name="Xu J."/>
            <person name="Bruns T."/>
            <person name="Baldrian P."/>
            <person name="Vilgalys R."/>
            <person name="Dunand C."/>
            <person name="Henrissat B."/>
            <person name="Grigoriev I.V."/>
            <person name="Hibbett D."/>
            <person name="Nagy L.G."/>
            <person name="Martin F.M."/>
        </authorList>
    </citation>
    <scope>NUCLEOTIDE SEQUENCE</scope>
    <source>
        <strain evidence="2">UH-Tt-Lm1</strain>
    </source>
</reference>
<comment type="caution">
    <text evidence="2">The sequence shown here is derived from an EMBL/GenBank/DDBJ whole genome shotgun (WGS) entry which is preliminary data.</text>
</comment>
<organism evidence="2 3">
    <name type="scientific">Thelephora terrestris</name>
    <dbReference type="NCBI Taxonomy" id="56493"/>
    <lineage>
        <taxon>Eukaryota</taxon>
        <taxon>Fungi</taxon>
        <taxon>Dikarya</taxon>
        <taxon>Basidiomycota</taxon>
        <taxon>Agaricomycotina</taxon>
        <taxon>Agaricomycetes</taxon>
        <taxon>Thelephorales</taxon>
        <taxon>Thelephoraceae</taxon>
        <taxon>Thelephora</taxon>
    </lineage>
</organism>
<feature type="compositionally biased region" description="Basic and acidic residues" evidence="1">
    <location>
        <begin position="343"/>
        <end position="356"/>
    </location>
</feature>
<reference evidence="2" key="2">
    <citation type="submission" date="2020-11" db="EMBL/GenBank/DDBJ databases">
        <authorList>
            <consortium name="DOE Joint Genome Institute"/>
            <person name="Kuo A."/>
            <person name="Miyauchi S."/>
            <person name="Kiss E."/>
            <person name="Drula E."/>
            <person name="Kohler A."/>
            <person name="Sanchez-Garcia M."/>
            <person name="Andreopoulos B."/>
            <person name="Barry K.W."/>
            <person name="Bonito G."/>
            <person name="Buee M."/>
            <person name="Carver A."/>
            <person name="Chen C."/>
            <person name="Cichocki N."/>
            <person name="Clum A."/>
            <person name="Culley D."/>
            <person name="Crous P.W."/>
            <person name="Fauchery L."/>
            <person name="Girlanda M."/>
            <person name="Hayes R."/>
            <person name="Keri Z."/>
            <person name="Labutti K."/>
            <person name="Lipzen A."/>
            <person name="Lombard V."/>
            <person name="Magnuson J."/>
            <person name="Maillard F."/>
            <person name="Morin E."/>
            <person name="Murat C."/>
            <person name="Nolan M."/>
            <person name="Ohm R."/>
            <person name="Pangilinan J."/>
            <person name="Pereira M."/>
            <person name="Perotto S."/>
            <person name="Peter M."/>
            <person name="Riley R."/>
            <person name="Sitrit Y."/>
            <person name="Stielow B."/>
            <person name="Szollosi G."/>
            <person name="Zifcakova L."/>
            <person name="Stursova M."/>
            <person name="Spatafora J.W."/>
            <person name="Tedersoo L."/>
            <person name="Vaario L.-M."/>
            <person name="Yamada A."/>
            <person name="Yan M."/>
            <person name="Wang P."/>
            <person name="Xu J."/>
            <person name="Bruns T."/>
            <person name="Baldrian P."/>
            <person name="Vilgalys R."/>
            <person name="Henrissat B."/>
            <person name="Grigoriev I.V."/>
            <person name="Hibbett D."/>
            <person name="Nagy L.G."/>
            <person name="Martin F.M."/>
        </authorList>
    </citation>
    <scope>NUCLEOTIDE SEQUENCE</scope>
    <source>
        <strain evidence="2">UH-Tt-Lm1</strain>
    </source>
</reference>
<dbReference type="EMBL" id="WIUZ02000013">
    <property type="protein sequence ID" value="KAF9781503.1"/>
    <property type="molecule type" value="Genomic_DNA"/>
</dbReference>
<feature type="region of interest" description="Disordered" evidence="1">
    <location>
        <begin position="308"/>
        <end position="402"/>
    </location>
</feature>
<feature type="compositionally biased region" description="Basic and acidic residues" evidence="1">
    <location>
        <begin position="372"/>
        <end position="386"/>
    </location>
</feature>
<protein>
    <submittedName>
        <fullName evidence="2">Uncharacterized protein</fullName>
    </submittedName>
</protein>
<dbReference type="AlphaFoldDB" id="A0A9P6L3V2"/>
<proteinExistence type="predicted"/>